<dbReference type="EMBL" id="RQVQ01000021">
    <property type="protein sequence ID" value="RRJ89907.1"/>
    <property type="molecule type" value="Genomic_DNA"/>
</dbReference>
<feature type="transmembrane region" description="Helical" evidence="8">
    <location>
        <begin position="84"/>
        <end position="104"/>
    </location>
</feature>
<keyword evidence="10" id="KW-1185">Reference proteome</keyword>
<dbReference type="GO" id="GO:0008360">
    <property type="term" value="P:regulation of cell shape"/>
    <property type="evidence" value="ECO:0007669"/>
    <property type="project" value="UniProtKB-KW"/>
</dbReference>
<organism evidence="9 10">
    <name type="scientific">Paenimyroides tangerinum</name>
    <dbReference type="NCBI Taxonomy" id="2488728"/>
    <lineage>
        <taxon>Bacteria</taxon>
        <taxon>Pseudomonadati</taxon>
        <taxon>Bacteroidota</taxon>
        <taxon>Flavobacteriia</taxon>
        <taxon>Flavobacteriales</taxon>
        <taxon>Flavobacteriaceae</taxon>
        <taxon>Paenimyroides</taxon>
    </lineage>
</organism>
<dbReference type="OrthoDB" id="9768187at2"/>
<dbReference type="GO" id="GO:0015648">
    <property type="term" value="F:lipid-linked peptidoglycan transporter activity"/>
    <property type="evidence" value="ECO:0007669"/>
    <property type="project" value="TreeGrafter"/>
</dbReference>
<evidence type="ECO:0000313" key="10">
    <source>
        <dbReference type="Proteomes" id="UP000275719"/>
    </source>
</evidence>
<evidence type="ECO:0000256" key="8">
    <source>
        <dbReference type="SAM" id="Phobius"/>
    </source>
</evidence>
<feature type="transmembrane region" description="Helical" evidence="8">
    <location>
        <begin position="329"/>
        <end position="350"/>
    </location>
</feature>
<keyword evidence="4 8" id="KW-1133">Transmembrane helix</keyword>
<keyword evidence="3" id="KW-0133">Cell shape</keyword>
<dbReference type="InterPro" id="IPR018365">
    <property type="entry name" value="Cell_cycle_FtsW-rel_CS"/>
</dbReference>
<evidence type="ECO:0000256" key="5">
    <source>
        <dbReference type="ARBA" id="ARBA00023136"/>
    </source>
</evidence>
<reference evidence="9 10" key="1">
    <citation type="submission" date="2018-11" db="EMBL/GenBank/DDBJ databases">
        <title>Flavobacterium sp. nov., YIM 102701-2 draft genome.</title>
        <authorList>
            <person name="Li G."/>
            <person name="Jiang Y."/>
        </authorList>
    </citation>
    <scope>NUCLEOTIDE SEQUENCE [LARGE SCALE GENOMIC DNA]</scope>
    <source>
        <strain evidence="9 10">YIM 102701-2</strain>
    </source>
</reference>
<dbReference type="NCBIfam" id="NF037961">
    <property type="entry name" value="RodA_shape"/>
    <property type="match status" value="1"/>
</dbReference>
<gene>
    <name evidence="9" type="ORF">EG240_10320</name>
</gene>
<evidence type="ECO:0000256" key="1">
    <source>
        <dbReference type="ARBA" id="ARBA00004141"/>
    </source>
</evidence>
<dbReference type="Pfam" id="PF01098">
    <property type="entry name" value="FTSW_RODA_SPOVE"/>
    <property type="match status" value="2"/>
</dbReference>
<dbReference type="PANTHER" id="PTHR30474:SF1">
    <property type="entry name" value="PEPTIDOGLYCAN GLYCOSYLTRANSFERASE MRDB"/>
    <property type="match status" value="1"/>
</dbReference>
<accession>A0A3P3W6G8</accession>
<dbReference type="InterPro" id="IPR001182">
    <property type="entry name" value="FtsW/RodA"/>
</dbReference>
<protein>
    <recommendedName>
        <fullName evidence="7">Cell wall polymerase</fullName>
    </recommendedName>
    <alternativeName>
        <fullName evidence="6">Peptidoglycan polymerase</fullName>
    </alternativeName>
</protein>
<evidence type="ECO:0000256" key="7">
    <source>
        <dbReference type="ARBA" id="ARBA00033270"/>
    </source>
</evidence>
<dbReference type="PROSITE" id="PS00428">
    <property type="entry name" value="FTSW_RODA_SPOVE"/>
    <property type="match status" value="1"/>
</dbReference>
<sequence length="424" mass="47884">MVKTKHLANQSVISNVDWLTIFIYALLVFLGWLNIYSASLPDEATSIFDLGQIYGKQILFIGLSIPLIIVLLSIDAKFYEKYAVVFYCIGILSLLGLFVFGKSIKGQTNWYQFAGFGLQPSEFVKTATALLLAKYIAEAQPTFETLKEQAIGMGIFMFPVLLILMQPDMGSAMIFMTLFLVLYREGFPGWYLWTGFVAIILFFLALLFEPLFILIGIAIAVIIHFITNKKINRNPFIYLIVTVVMIGFVYSVDYVYDSVLEPHQKDRINVLIGEDVDMKKEGYNLNQSKIAIGSGNWTGKGFLEGTQTKGGFVPEQHTDYIFTTVGEEWGFAGCMVVIGLFVTLFFRILYLAEQQKTAFPRIYGYCVAAFLFMHFFVNVSMLIGLFPTIGVPLPFFSYGGSSLIAFTIMLFIFLKLDSNKVNEW</sequence>
<evidence type="ECO:0000256" key="3">
    <source>
        <dbReference type="ARBA" id="ARBA00022960"/>
    </source>
</evidence>
<dbReference type="AlphaFoldDB" id="A0A3P3W6G8"/>
<keyword evidence="2 8" id="KW-0812">Transmembrane</keyword>
<feature type="transmembrane region" description="Helical" evidence="8">
    <location>
        <begin position="53"/>
        <end position="72"/>
    </location>
</feature>
<dbReference type="Proteomes" id="UP000275719">
    <property type="component" value="Unassembled WGS sequence"/>
</dbReference>
<dbReference type="GO" id="GO:0032153">
    <property type="term" value="C:cell division site"/>
    <property type="evidence" value="ECO:0007669"/>
    <property type="project" value="TreeGrafter"/>
</dbReference>
<feature type="transmembrane region" description="Helical" evidence="8">
    <location>
        <begin position="190"/>
        <end position="223"/>
    </location>
</feature>
<evidence type="ECO:0000256" key="2">
    <source>
        <dbReference type="ARBA" id="ARBA00022692"/>
    </source>
</evidence>
<proteinExistence type="predicted"/>
<comment type="subcellular location">
    <subcellularLocation>
        <location evidence="1">Membrane</location>
        <topology evidence="1">Multi-pass membrane protein</topology>
    </subcellularLocation>
</comment>
<evidence type="ECO:0000313" key="9">
    <source>
        <dbReference type="EMBL" id="RRJ89907.1"/>
    </source>
</evidence>
<evidence type="ECO:0000256" key="6">
    <source>
        <dbReference type="ARBA" id="ARBA00032370"/>
    </source>
</evidence>
<dbReference type="GO" id="GO:0005886">
    <property type="term" value="C:plasma membrane"/>
    <property type="evidence" value="ECO:0007669"/>
    <property type="project" value="TreeGrafter"/>
</dbReference>
<comment type="caution">
    <text evidence="9">The sequence shown here is derived from an EMBL/GenBank/DDBJ whole genome shotgun (WGS) entry which is preliminary data.</text>
</comment>
<feature type="transmembrane region" description="Helical" evidence="8">
    <location>
        <begin position="235"/>
        <end position="256"/>
    </location>
</feature>
<dbReference type="RefSeq" id="WP_125019322.1">
    <property type="nucleotide sequence ID" value="NZ_RQVQ01000021.1"/>
</dbReference>
<dbReference type="PANTHER" id="PTHR30474">
    <property type="entry name" value="CELL CYCLE PROTEIN"/>
    <property type="match status" value="1"/>
</dbReference>
<evidence type="ECO:0000256" key="4">
    <source>
        <dbReference type="ARBA" id="ARBA00022989"/>
    </source>
</evidence>
<feature type="transmembrane region" description="Helical" evidence="8">
    <location>
        <begin position="154"/>
        <end position="184"/>
    </location>
</feature>
<keyword evidence="5 8" id="KW-0472">Membrane</keyword>
<feature type="transmembrane region" description="Helical" evidence="8">
    <location>
        <begin position="362"/>
        <end position="389"/>
    </location>
</feature>
<feature type="transmembrane region" description="Helical" evidence="8">
    <location>
        <begin position="395"/>
        <end position="414"/>
    </location>
</feature>
<name>A0A3P3W6G8_9FLAO</name>
<feature type="transmembrane region" description="Helical" evidence="8">
    <location>
        <begin position="12"/>
        <end position="33"/>
    </location>
</feature>
<dbReference type="GO" id="GO:0051301">
    <property type="term" value="P:cell division"/>
    <property type="evidence" value="ECO:0007669"/>
    <property type="project" value="InterPro"/>
</dbReference>